<gene>
    <name evidence="2" type="ORF">KC19_8G151800</name>
</gene>
<feature type="region of interest" description="Disordered" evidence="1">
    <location>
        <begin position="1"/>
        <end position="43"/>
    </location>
</feature>
<accession>A0A8T0H2I8</accession>
<evidence type="ECO:0000313" key="2">
    <source>
        <dbReference type="EMBL" id="KAG0564945.1"/>
    </source>
</evidence>
<keyword evidence="3" id="KW-1185">Reference proteome</keyword>
<organism evidence="2 3">
    <name type="scientific">Ceratodon purpureus</name>
    <name type="common">Fire moss</name>
    <name type="synonym">Dicranum purpureum</name>
    <dbReference type="NCBI Taxonomy" id="3225"/>
    <lineage>
        <taxon>Eukaryota</taxon>
        <taxon>Viridiplantae</taxon>
        <taxon>Streptophyta</taxon>
        <taxon>Embryophyta</taxon>
        <taxon>Bryophyta</taxon>
        <taxon>Bryophytina</taxon>
        <taxon>Bryopsida</taxon>
        <taxon>Dicranidae</taxon>
        <taxon>Pseudoditrichales</taxon>
        <taxon>Ditrichaceae</taxon>
        <taxon>Ceratodon</taxon>
    </lineage>
</organism>
<name>A0A8T0H2I8_CERPU</name>
<dbReference type="AlphaFoldDB" id="A0A8T0H2I8"/>
<proteinExistence type="predicted"/>
<reference evidence="2" key="1">
    <citation type="submission" date="2020-06" db="EMBL/GenBank/DDBJ databases">
        <title>WGS assembly of Ceratodon purpureus strain R40.</title>
        <authorList>
            <person name="Carey S.B."/>
            <person name="Jenkins J."/>
            <person name="Shu S."/>
            <person name="Lovell J.T."/>
            <person name="Sreedasyam A."/>
            <person name="Maumus F."/>
            <person name="Tiley G.P."/>
            <person name="Fernandez-Pozo N."/>
            <person name="Barry K."/>
            <person name="Chen C."/>
            <person name="Wang M."/>
            <person name="Lipzen A."/>
            <person name="Daum C."/>
            <person name="Saski C.A."/>
            <person name="Payton A.C."/>
            <person name="Mcbreen J.C."/>
            <person name="Conrad R.E."/>
            <person name="Kollar L.M."/>
            <person name="Olsson S."/>
            <person name="Huttunen S."/>
            <person name="Landis J.B."/>
            <person name="Wickett N.J."/>
            <person name="Johnson M.G."/>
            <person name="Rensing S.A."/>
            <person name="Grimwood J."/>
            <person name="Schmutz J."/>
            <person name="Mcdaniel S.F."/>
        </authorList>
    </citation>
    <scope>NUCLEOTIDE SEQUENCE</scope>
    <source>
        <strain evidence="2">R40</strain>
    </source>
</reference>
<protein>
    <submittedName>
        <fullName evidence="2">Uncharacterized protein</fullName>
    </submittedName>
</protein>
<comment type="caution">
    <text evidence="2">The sequence shown here is derived from an EMBL/GenBank/DDBJ whole genome shotgun (WGS) entry which is preliminary data.</text>
</comment>
<evidence type="ECO:0000313" key="3">
    <source>
        <dbReference type="Proteomes" id="UP000822688"/>
    </source>
</evidence>
<sequence>MSTPEEATEHNPGGKNIGECSSYGRDESGEEQSARPSNQGLPPAAGQVIKKFCAELGSSKNKLTRLLQQGSCQTAKVVVMATWLYERIIQHFSNTTLTEPKIGRSCQVNLLQQPWFRFSSPFTVLHSTLVMLAFKTLH</sequence>
<dbReference type="EMBL" id="CM026429">
    <property type="protein sequence ID" value="KAG0564945.1"/>
    <property type="molecule type" value="Genomic_DNA"/>
</dbReference>
<dbReference type="Proteomes" id="UP000822688">
    <property type="component" value="Chromosome 8"/>
</dbReference>
<evidence type="ECO:0000256" key="1">
    <source>
        <dbReference type="SAM" id="MobiDB-lite"/>
    </source>
</evidence>